<evidence type="ECO:0000313" key="2">
    <source>
        <dbReference type="EMBL" id="KAI5316998.1"/>
    </source>
</evidence>
<evidence type="ECO:0000256" key="1">
    <source>
        <dbReference type="SAM" id="MobiDB-lite"/>
    </source>
</evidence>
<keyword evidence="3" id="KW-1185">Reference proteome</keyword>
<feature type="compositionally biased region" description="Polar residues" evidence="1">
    <location>
        <begin position="79"/>
        <end position="90"/>
    </location>
</feature>
<name>A0AAD4V291_PRUDU</name>
<dbReference type="Proteomes" id="UP001054821">
    <property type="component" value="Chromosome 7"/>
</dbReference>
<dbReference type="AlphaFoldDB" id="A0AAD4V291"/>
<evidence type="ECO:0000313" key="3">
    <source>
        <dbReference type="Proteomes" id="UP001054821"/>
    </source>
</evidence>
<protein>
    <submittedName>
        <fullName evidence="2">Uncharacterized protein</fullName>
    </submittedName>
</protein>
<comment type="caution">
    <text evidence="2">The sequence shown here is derived from an EMBL/GenBank/DDBJ whole genome shotgun (WGS) entry which is preliminary data.</text>
</comment>
<gene>
    <name evidence="2" type="ORF">L3X38_036705</name>
</gene>
<sequence length="107" mass="11530">MPEPCGARIAARVDLVSLRPARIAAQVDLVSLRPSRIATQVDLVSPRPARIATRVDLVSSRPARIGSGCHIHDDESIYPNHNSGSSSSEVEGTDVEQMTEAIKKESE</sequence>
<accession>A0AAD4V291</accession>
<feature type="region of interest" description="Disordered" evidence="1">
    <location>
        <begin position="64"/>
        <end position="107"/>
    </location>
</feature>
<organism evidence="2 3">
    <name type="scientific">Prunus dulcis</name>
    <name type="common">Almond</name>
    <name type="synonym">Amygdalus dulcis</name>
    <dbReference type="NCBI Taxonomy" id="3755"/>
    <lineage>
        <taxon>Eukaryota</taxon>
        <taxon>Viridiplantae</taxon>
        <taxon>Streptophyta</taxon>
        <taxon>Embryophyta</taxon>
        <taxon>Tracheophyta</taxon>
        <taxon>Spermatophyta</taxon>
        <taxon>Magnoliopsida</taxon>
        <taxon>eudicotyledons</taxon>
        <taxon>Gunneridae</taxon>
        <taxon>Pentapetalae</taxon>
        <taxon>rosids</taxon>
        <taxon>fabids</taxon>
        <taxon>Rosales</taxon>
        <taxon>Rosaceae</taxon>
        <taxon>Amygdaloideae</taxon>
        <taxon>Amygdaleae</taxon>
        <taxon>Prunus</taxon>
    </lineage>
</organism>
<proteinExistence type="predicted"/>
<reference evidence="2 3" key="1">
    <citation type="journal article" date="2022" name="G3 (Bethesda)">
        <title>Whole-genome sequence and methylome profiling of the almond [Prunus dulcis (Mill.) D.A. Webb] cultivar 'Nonpareil'.</title>
        <authorList>
            <person name="D'Amico-Willman K.M."/>
            <person name="Ouma W.Z."/>
            <person name="Meulia T."/>
            <person name="Sideli G.M."/>
            <person name="Gradziel T.M."/>
            <person name="Fresnedo-Ramirez J."/>
        </authorList>
    </citation>
    <scope>NUCLEOTIDE SEQUENCE [LARGE SCALE GENOMIC DNA]</scope>
    <source>
        <strain evidence="2">Clone GOH B32 T37-40</strain>
    </source>
</reference>
<dbReference type="EMBL" id="JAJFAZ020000007">
    <property type="protein sequence ID" value="KAI5316998.1"/>
    <property type="molecule type" value="Genomic_DNA"/>
</dbReference>